<dbReference type="Proteomes" id="UP000622533">
    <property type="component" value="Unassembled WGS sequence"/>
</dbReference>
<organism evidence="2 3">
    <name type="scientific">Desmonostoc muscorum LEGE 12446</name>
    <dbReference type="NCBI Taxonomy" id="1828758"/>
    <lineage>
        <taxon>Bacteria</taxon>
        <taxon>Bacillati</taxon>
        <taxon>Cyanobacteriota</taxon>
        <taxon>Cyanophyceae</taxon>
        <taxon>Nostocales</taxon>
        <taxon>Nostocaceae</taxon>
        <taxon>Desmonostoc</taxon>
    </lineage>
</organism>
<proteinExistence type="predicted"/>
<keyword evidence="1" id="KW-0732">Signal</keyword>
<protein>
    <recommendedName>
        <fullName evidence="4">KTSC domain-containing protein</fullName>
    </recommendedName>
</protein>
<dbReference type="EMBL" id="JADEXS010001172">
    <property type="protein sequence ID" value="MBE9027963.1"/>
    <property type="molecule type" value="Genomic_DNA"/>
</dbReference>
<gene>
    <name evidence="2" type="ORF">IQ276_37800</name>
</gene>
<feature type="signal peptide" evidence="1">
    <location>
        <begin position="1"/>
        <end position="30"/>
    </location>
</feature>
<comment type="caution">
    <text evidence="2">The sequence shown here is derived from an EMBL/GenBank/DDBJ whole genome shotgun (WGS) entry which is preliminary data.</text>
</comment>
<feature type="chain" id="PRO_5035225139" description="KTSC domain-containing protein" evidence="1">
    <location>
        <begin position="31"/>
        <end position="115"/>
    </location>
</feature>
<name>A0A8J7D5S9_DESMC</name>
<evidence type="ECO:0000256" key="1">
    <source>
        <dbReference type="SAM" id="SignalP"/>
    </source>
</evidence>
<dbReference type="AlphaFoldDB" id="A0A8J7D5S9"/>
<evidence type="ECO:0000313" key="2">
    <source>
        <dbReference type="EMBL" id="MBE9027963.1"/>
    </source>
</evidence>
<reference evidence="2" key="1">
    <citation type="submission" date="2020-10" db="EMBL/GenBank/DDBJ databases">
        <authorList>
            <person name="Castelo-Branco R."/>
            <person name="Eusebio N."/>
            <person name="Adriana R."/>
            <person name="Vieira A."/>
            <person name="Brugerolle De Fraissinette N."/>
            <person name="Rezende De Castro R."/>
            <person name="Schneider M.P."/>
            <person name="Vasconcelos V."/>
            <person name="Leao P.N."/>
        </authorList>
    </citation>
    <scope>NUCLEOTIDE SEQUENCE</scope>
    <source>
        <strain evidence="2">LEGE 12446</strain>
    </source>
</reference>
<keyword evidence="3" id="KW-1185">Reference proteome</keyword>
<evidence type="ECO:0008006" key="4">
    <source>
        <dbReference type="Google" id="ProtNLM"/>
    </source>
</evidence>
<sequence length="115" mass="13305">MKTNYTKGIACNLKISLWLISIFFSVTIQAQEDEEVQDTTKTGYSVGRVELKNPPSIIEAYTYDPITNRYIYTNTVNGFNINYPVVLTPEEYEELVLRESMRKYFKEKSDAIDGK</sequence>
<accession>A0A8J7D5S9</accession>
<evidence type="ECO:0000313" key="3">
    <source>
        <dbReference type="Proteomes" id="UP000622533"/>
    </source>
</evidence>